<dbReference type="Proteomes" id="UP000277424">
    <property type="component" value="Unassembled WGS sequence"/>
</dbReference>
<reference evidence="1 2" key="1">
    <citation type="submission" date="2018-10" db="EMBL/GenBank/DDBJ databases">
        <title>Comparative analysis of microorganisms from saline springs in Andes Mountain Range, Colombia.</title>
        <authorList>
            <person name="Rubin E."/>
        </authorList>
    </citation>
    <scope>NUCLEOTIDE SEQUENCE [LARGE SCALE GENOMIC DNA]</scope>
    <source>
        <strain evidence="1 2">USBA 36</strain>
    </source>
</reference>
<protein>
    <submittedName>
        <fullName evidence="1">Uncharacterized protein</fullName>
    </submittedName>
</protein>
<evidence type="ECO:0000313" key="2">
    <source>
        <dbReference type="Proteomes" id="UP000277424"/>
    </source>
</evidence>
<name>A0A420WQ39_9PROT</name>
<evidence type="ECO:0000313" key="1">
    <source>
        <dbReference type="EMBL" id="RKQ73110.1"/>
    </source>
</evidence>
<comment type="caution">
    <text evidence="1">The sequence shown here is derived from an EMBL/GenBank/DDBJ whole genome shotgun (WGS) entry which is preliminary data.</text>
</comment>
<dbReference type="EMBL" id="RBIG01000001">
    <property type="protein sequence ID" value="RKQ73110.1"/>
    <property type="molecule type" value="Genomic_DNA"/>
</dbReference>
<gene>
    <name evidence="1" type="ORF">BCL74_0883</name>
</gene>
<organism evidence="1 2">
    <name type="scientific">Oceanibaculum indicum</name>
    <dbReference type="NCBI Taxonomy" id="526216"/>
    <lineage>
        <taxon>Bacteria</taxon>
        <taxon>Pseudomonadati</taxon>
        <taxon>Pseudomonadota</taxon>
        <taxon>Alphaproteobacteria</taxon>
        <taxon>Rhodospirillales</taxon>
        <taxon>Oceanibaculaceae</taxon>
        <taxon>Oceanibaculum</taxon>
    </lineage>
</organism>
<sequence>MSAISQGSNAIIADSFASASATSATVDVIPAASNVNGLWLTYASIDPSAVATPCYMSIGAARYLNSLAVNGIAGPMQTEQTVFVPAGVAVTFTQTGGGAAVATVAYKLKG</sequence>
<dbReference type="AlphaFoldDB" id="A0A420WQ39"/>
<proteinExistence type="predicted"/>
<accession>A0A420WQ39</accession>
<dbReference type="RefSeq" id="WP_121217859.1">
    <property type="nucleotide sequence ID" value="NZ_RBIG01000001.1"/>
</dbReference>